<dbReference type="STRING" id="180197.SAMN02982919_00110"/>
<evidence type="ECO:0000313" key="3">
    <source>
        <dbReference type="Proteomes" id="UP000199766"/>
    </source>
</evidence>
<protein>
    <recommendedName>
        <fullName evidence="4">DUF2946 domain-containing protein</fullName>
    </recommendedName>
</protein>
<dbReference type="EMBL" id="FOGD01000001">
    <property type="protein sequence ID" value="SEQ16304.1"/>
    <property type="molecule type" value="Genomic_DNA"/>
</dbReference>
<feature type="signal peptide" evidence="1">
    <location>
        <begin position="1"/>
        <end position="27"/>
    </location>
</feature>
<evidence type="ECO:0000256" key="1">
    <source>
        <dbReference type="SAM" id="SignalP"/>
    </source>
</evidence>
<dbReference type="AlphaFoldDB" id="A0A1H9DS47"/>
<evidence type="ECO:0008006" key="4">
    <source>
        <dbReference type="Google" id="ProtNLM"/>
    </source>
</evidence>
<proteinExistence type="predicted"/>
<name>A0A1H9DS47_9BURK</name>
<organism evidence="2 3">
    <name type="scientific">Giesbergeria anulus</name>
    <dbReference type="NCBI Taxonomy" id="180197"/>
    <lineage>
        <taxon>Bacteria</taxon>
        <taxon>Pseudomonadati</taxon>
        <taxon>Pseudomonadota</taxon>
        <taxon>Betaproteobacteria</taxon>
        <taxon>Burkholderiales</taxon>
        <taxon>Comamonadaceae</taxon>
        <taxon>Giesbergeria</taxon>
    </lineage>
</organism>
<dbReference type="Proteomes" id="UP000199766">
    <property type="component" value="Unassembled WGS sequence"/>
</dbReference>
<gene>
    <name evidence="2" type="ORF">SAMN02982919_00110</name>
</gene>
<keyword evidence="3" id="KW-1185">Reference proteome</keyword>
<sequence length="119" mass="12767">MYRSRHMPMLIRWVLACFVLSLSSAIAAPLTGQQSMELVCSMNAGMKLLVKDSNGEVQSNYTVLDCPLCQSPLAPPPPFVQVHSLLDASLAYAMQSIPAARIAALVAPPMPARGPPSLF</sequence>
<keyword evidence="1" id="KW-0732">Signal</keyword>
<reference evidence="2 3" key="1">
    <citation type="submission" date="2016-10" db="EMBL/GenBank/DDBJ databases">
        <authorList>
            <person name="de Groot N.N."/>
        </authorList>
    </citation>
    <scope>NUCLEOTIDE SEQUENCE [LARGE SCALE GENOMIC DNA]</scope>
    <source>
        <strain evidence="2 3">ATCC 35958</strain>
    </source>
</reference>
<accession>A0A1H9DS47</accession>
<feature type="chain" id="PRO_5011646110" description="DUF2946 domain-containing protein" evidence="1">
    <location>
        <begin position="28"/>
        <end position="119"/>
    </location>
</feature>
<dbReference type="OrthoDB" id="8812386at2"/>
<evidence type="ECO:0000313" key="2">
    <source>
        <dbReference type="EMBL" id="SEQ16304.1"/>
    </source>
</evidence>